<dbReference type="Pfam" id="PF23203">
    <property type="entry name" value="KIF21A"/>
    <property type="match status" value="1"/>
</dbReference>
<keyword evidence="9" id="KW-0677">Repeat</keyword>
<evidence type="ECO:0000256" key="9">
    <source>
        <dbReference type="ARBA" id="ARBA00022737"/>
    </source>
</evidence>
<keyword evidence="10 17" id="KW-0547">Nucleotide-binding</keyword>
<dbReference type="PROSITE" id="PS00411">
    <property type="entry name" value="KINESIN_MOTOR_1"/>
    <property type="match status" value="1"/>
</dbReference>
<dbReference type="GO" id="GO:0030425">
    <property type="term" value="C:dendrite"/>
    <property type="evidence" value="ECO:0007669"/>
    <property type="project" value="UniProtKB-SubCell"/>
</dbReference>
<dbReference type="PANTHER" id="PTHR47969">
    <property type="entry name" value="CHROMOSOME-ASSOCIATED KINESIN KIF4A-RELATED"/>
    <property type="match status" value="1"/>
</dbReference>
<evidence type="ECO:0000256" key="14">
    <source>
        <dbReference type="ARBA" id="ARBA00023212"/>
    </source>
</evidence>
<feature type="region of interest" description="Disordered" evidence="19">
    <location>
        <begin position="1062"/>
        <end position="1126"/>
    </location>
</feature>
<evidence type="ECO:0000256" key="6">
    <source>
        <dbReference type="ARBA" id="ARBA00022553"/>
    </source>
</evidence>
<dbReference type="PROSITE" id="PS50082">
    <property type="entry name" value="WD_REPEATS_2"/>
    <property type="match status" value="3"/>
</dbReference>
<dbReference type="PROSITE" id="PS50294">
    <property type="entry name" value="WD_REPEATS_REGION"/>
    <property type="match status" value="2"/>
</dbReference>
<dbReference type="SMART" id="SM00129">
    <property type="entry name" value="KISc"/>
    <property type="match status" value="1"/>
</dbReference>
<dbReference type="FunFam" id="3.40.850.10:FF:000011">
    <property type="entry name" value="Kinesin family member 21A"/>
    <property type="match status" value="1"/>
</dbReference>
<dbReference type="SUPFAM" id="SSF50978">
    <property type="entry name" value="WD40 repeat-like"/>
    <property type="match status" value="1"/>
</dbReference>
<evidence type="ECO:0000256" key="10">
    <source>
        <dbReference type="ARBA" id="ARBA00022741"/>
    </source>
</evidence>
<dbReference type="InterPro" id="IPR015943">
    <property type="entry name" value="WD40/YVTN_repeat-like_dom_sf"/>
</dbReference>
<dbReference type="Gene3D" id="2.130.10.10">
    <property type="entry name" value="YVTN repeat-like/Quinoprotein amine dehydrogenase"/>
    <property type="match status" value="2"/>
</dbReference>
<dbReference type="SUPFAM" id="SSF52540">
    <property type="entry name" value="P-loop containing nucleoside triphosphate hydrolases"/>
    <property type="match status" value="1"/>
</dbReference>
<dbReference type="InterPro" id="IPR036322">
    <property type="entry name" value="WD40_repeat_dom_sf"/>
</dbReference>
<dbReference type="GO" id="GO:0005875">
    <property type="term" value="C:microtubule associated complex"/>
    <property type="evidence" value="ECO:0007669"/>
    <property type="project" value="TreeGrafter"/>
</dbReference>
<dbReference type="PRINTS" id="PR00380">
    <property type="entry name" value="KINESINHEAVY"/>
</dbReference>
<dbReference type="Gene3D" id="3.40.850.10">
    <property type="entry name" value="Kinesin motor domain"/>
    <property type="match status" value="1"/>
</dbReference>
<feature type="region of interest" description="Disordered" evidence="19">
    <location>
        <begin position="851"/>
        <end position="873"/>
    </location>
</feature>
<dbReference type="CDD" id="cd00200">
    <property type="entry name" value="WD40"/>
    <property type="match status" value="1"/>
</dbReference>
<reference evidence="21" key="1">
    <citation type="submission" date="2015-03" db="EMBL/GenBank/DDBJ databases">
        <title>Wuchereria bancrofti Genome Sequencing Papua New Guinea Strain.</title>
        <authorList>
            <person name="Small S.T."/>
            <person name="Serre D."/>
            <person name="Zimmerman P.A."/>
        </authorList>
    </citation>
    <scope>NUCLEOTIDE SEQUENCE [LARGE SCALE GENOMIC DNA]</scope>
    <source>
        <strain evidence="21">pt0022</strain>
    </source>
</reference>
<feature type="repeat" description="WD" evidence="16">
    <location>
        <begin position="1484"/>
        <end position="1526"/>
    </location>
</feature>
<dbReference type="GO" id="GO:0008017">
    <property type="term" value="F:microtubule binding"/>
    <property type="evidence" value="ECO:0007669"/>
    <property type="project" value="InterPro"/>
</dbReference>
<feature type="coiled-coil region" evidence="18">
    <location>
        <begin position="912"/>
        <end position="946"/>
    </location>
</feature>
<dbReference type="Pfam" id="PF23204">
    <property type="entry name" value="KIF21A_2nd"/>
    <property type="match status" value="1"/>
</dbReference>
<evidence type="ECO:0000313" key="22">
    <source>
        <dbReference type="WBParaSite" id="mrna-Wban_00511"/>
    </source>
</evidence>
<dbReference type="GO" id="GO:0007052">
    <property type="term" value="P:mitotic spindle organization"/>
    <property type="evidence" value="ECO:0007669"/>
    <property type="project" value="TreeGrafter"/>
</dbReference>
<dbReference type="GO" id="GO:0051231">
    <property type="term" value="P:spindle elongation"/>
    <property type="evidence" value="ECO:0007669"/>
    <property type="project" value="TreeGrafter"/>
</dbReference>
<dbReference type="GO" id="GO:0003777">
    <property type="term" value="F:microtubule motor activity"/>
    <property type="evidence" value="ECO:0007669"/>
    <property type="project" value="InterPro"/>
</dbReference>
<feature type="coiled-coil region" evidence="18">
    <location>
        <begin position="425"/>
        <end position="459"/>
    </location>
</feature>
<dbReference type="InterPro" id="IPR056532">
    <property type="entry name" value="KIF21A/B_hel_2"/>
</dbReference>
<dbReference type="Proteomes" id="UP000093561">
    <property type="component" value="Unassembled WGS sequence"/>
</dbReference>
<organism evidence="21 22">
    <name type="scientific">Wuchereria bancrofti</name>
    <dbReference type="NCBI Taxonomy" id="6293"/>
    <lineage>
        <taxon>Eukaryota</taxon>
        <taxon>Metazoa</taxon>
        <taxon>Ecdysozoa</taxon>
        <taxon>Nematoda</taxon>
        <taxon>Chromadorea</taxon>
        <taxon>Rhabditida</taxon>
        <taxon>Spirurina</taxon>
        <taxon>Spiruromorpha</taxon>
        <taxon>Filarioidea</taxon>
        <taxon>Onchocercidae</taxon>
        <taxon>Wuchereria</taxon>
    </lineage>
</organism>
<evidence type="ECO:0000256" key="12">
    <source>
        <dbReference type="ARBA" id="ARBA00023054"/>
    </source>
</evidence>
<evidence type="ECO:0000313" key="21">
    <source>
        <dbReference type="Proteomes" id="UP000093561"/>
    </source>
</evidence>
<dbReference type="CDD" id="cd01372">
    <property type="entry name" value="KISc_KIF4"/>
    <property type="match status" value="1"/>
</dbReference>
<keyword evidence="14" id="KW-0206">Cytoskeleton</keyword>
<keyword evidence="5" id="KW-0963">Cytoplasm</keyword>
<dbReference type="GO" id="GO:0005874">
    <property type="term" value="C:microtubule"/>
    <property type="evidence" value="ECO:0007669"/>
    <property type="project" value="UniProtKB-KW"/>
</dbReference>
<dbReference type="PANTHER" id="PTHR47969:SF28">
    <property type="entry name" value="KINESIN-LIKE PROTEIN KIF21B"/>
    <property type="match status" value="1"/>
</dbReference>
<feature type="repeat" description="WD" evidence="16">
    <location>
        <begin position="1246"/>
        <end position="1285"/>
    </location>
</feature>
<keyword evidence="7 16" id="KW-0853">WD repeat</keyword>
<dbReference type="InterPro" id="IPR027417">
    <property type="entry name" value="P-loop_NTPase"/>
</dbReference>
<dbReference type="GO" id="GO:0007018">
    <property type="term" value="P:microtubule-based movement"/>
    <property type="evidence" value="ECO:0007669"/>
    <property type="project" value="InterPro"/>
</dbReference>
<dbReference type="InterPro" id="IPR019821">
    <property type="entry name" value="Kinesin_motor_CS"/>
</dbReference>
<dbReference type="Pfam" id="PF00400">
    <property type="entry name" value="WD40"/>
    <property type="match status" value="2"/>
</dbReference>
<feature type="domain" description="Kinesin motor" evidence="20">
    <location>
        <begin position="6"/>
        <end position="372"/>
    </location>
</feature>
<feature type="coiled-coil region" evidence="18">
    <location>
        <begin position="631"/>
        <end position="838"/>
    </location>
</feature>
<evidence type="ECO:0000256" key="2">
    <source>
        <dbReference type="ARBA" id="ARBA00004279"/>
    </source>
</evidence>
<keyword evidence="15" id="KW-0966">Cell projection</keyword>
<keyword evidence="8" id="KW-0493">Microtubule</keyword>
<keyword evidence="6" id="KW-0597">Phosphoprotein</keyword>
<evidence type="ECO:0000256" key="18">
    <source>
        <dbReference type="SAM" id="Coils"/>
    </source>
</evidence>
<dbReference type="Pfam" id="PF00225">
    <property type="entry name" value="Kinesin"/>
    <property type="match status" value="1"/>
</dbReference>
<evidence type="ECO:0000256" key="5">
    <source>
        <dbReference type="ARBA" id="ARBA00022490"/>
    </source>
</evidence>
<evidence type="ECO:0000256" key="4">
    <source>
        <dbReference type="ARBA" id="ARBA00004624"/>
    </source>
</evidence>
<comment type="subcellular location">
    <subcellularLocation>
        <location evidence="3">Cell projection</location>
        <location evidence="3">Axon</location>
    </subcellularLocation>
    <subcellularLocation>
        <location evidence="2">Cell projection</location>
        <location evidence="2">Dendrite</location>
    </subcellularLocation>
    <subcellularLocation>
        <location evidence="4">Cell projection</location>
        <location evidence="4">Growth cone</location>
    </subcellularLocation>
    <subcellularLocation>
        <location evidence="1">Cytoplasm</location>
        <location evidence="1">Cytoskeleton</location>
    </subcellularLocation>
</comment>
<evidence type="ECO:0000256" key="3">
    <source>
        <dbReference type="ARBA" id="ARBA00004489"/>
    </source>
</evidence>
<feature type="region of interest" description="Disordered" evidence="19">
    <location>
        <begin position="1196"/>
        <end position="1219"/>
    </location>
</feature>
<feature type="compositionally biased region" description="Basic and acidic residues" evidence="19">
    <location>
        <begin position="854"/>
        <end position="864"/>
    </location>
</feature>
<keyword evidence="13 17" id="KW-0505">Motor protein</keyword>
<feature type="repeat" description="WD" evidence="16">
    <location>
        <begin position="1531"/>
        <end position="1565"/>
    </location>
</feature>
<dbReference type="InterPro" id="IPR001680">
    <property type="entry name" value="WD40_rpt"/>
</dbReference>
<accession>A0AAF5PGY1</accession>
<dbReference type="InterPro" id="IPR001752">
    <property type="entry name" value="Kinesin_motor_dom"/>
</dbReference>
<dbReference type="PROSITE" id="PS50067">
    <property type="entry name" value="KINESIN_MOTOR_2"/>
    <property type="match status" value="1"/>
</dbReference>
<dbReference type="InterPro" id="IPR036961">
    <property type="entry name" value="Kinesin_motor_dom_sf"/>
</dbReference>
<evidence type="ECO:0000256" key="19">
    <source>
        <dbReference type="SAM" id="MobiDB-lite"/>
    </source>
</evidence>
<dbReference type="GO" id="GO:0030426">
    <property type="term" value="C:growth cone"/>
    <property type="evidence" value="ECO:0007669"/>
    <property type="project" value="UniProtKB-SubCell"/>
</dbReference>
<sequence length="1565" mass="176754">MGDSSCVRVAVRVRPQSEREKVENSHVCTNVLQKEAQVTIGGERSFTFDYAFDIGTHQQKVYDDCVKNLIEGTFEGFNATVLAYGQTGSGKTYTMGTAFDMMDVMNEIDVGIVPRAIRHLFSGMDSRKQQALEQGFVEPCFDIVAQFVELYNEDIIDLLSHERSPTGLRIHEDAKGEIFLNGVTRVTVTSPSQTLEVLKNGALNRKTASTNMNEQSSRSHAIFTVIIKQQRTVVVKPCFDPQTVVEQGDETSASEDPPATELELLSAKFHFVDLAGSERLKRTGATGDRIKEGININFGLLALGNVICALTTPTVLDKMVHIPYRDSKLTRLLQDSLGGNSRTLMIACISPSDCDYVETLNTLKYANRAKDIKNKVIANQDKSSKLIGTLRSRIAELEAELLDFKQGRITVSDGVESFNDQYRENVLLQADVSQLRIRIKALQETVEMLRARNVQLLAEKNEGCTRIRISESHDQQVCIESTTNEIREKEGDAFGNAVRVYIDELESLRCALMESHATNEQLHQQMNRWKAIAANNAPKMHIDYLANCAAVISNSSGNNAGRVTPTPTFSLIQEAKADIKRMKQSITESSLEEEKINNDEAKINADDGMKSSVMMDDFEVDYEDDEDIEVENEAETECFKLRDDLADLQAEISIKERLVIELEQSERRLAEVLLLSFPSFRIRIIFMYEKKLAELSLRINEMEVERDRVLAEIAAKHSQKVVDAEQVRKIREDYERKLTAMRDEFRKLQSVEREHRRMQAKQVAEQQQLLRLRNELNELKKTKVQLMQRIKEEARRAKATELANMKKLAGLEKESRKKDNLIQKLQNKDRQREDFLKRSTDEVNRLRQQVRQRNTYDRKTERSGTQRNMRSASLRQGCGTVPLTKLEVNKAKAKWMAIVKNIRRRISQRQAITKMEDELEKIVAEKRILAEEIQRLEQQFIKAKDLAERDLIGEHIDGCYAKMRYVQEQFAELRNTIAGIDTEKDSGMEDAEACRDAETEIKNCSSIGEAIIILNHLFGFCLEQGFIAAKAISDKKEAESLIQELQNESILSDVILNHALEDAKRNTEQQNRSRDASPYRECEEDRSQANGNQIAQDSRDELREVSPPASAHKIRRRTATPSELLYPLKESLQGQVTKKTHLEQLNEETPSVGQQLVEKAQSVEHCFEGGRALELNSVSNVGMEAKNEVTKLIDLELDDRGSTESSPSSRGSRRRSGRVLPYVPRTLTGTRDKVTGSRLLVRTHTLDGHTRTVLSVDTNGDVVISGSKDRTAKVWDLEKGVEKCTFGHHPNNVSCVRFIPSSQLALTLSMAFVRIWDFRNEECVRTLHSSGLAAAGDTMAANTSRQTVLPISETMINALELDNTGKLMFTTFNSDVRIWNLEKFAPFGRLSAATHGSRSEVSCLGFLGGVKPKIFTGSRDHYVKMYEINADGLGLFEASHEFSAAHYDCVTSIVAHGDSVFSASRDTDIMRFSLQDMKRDHIELQAHNKWIQSMCILDASRPLLVTACKEGRVKVWDITSTRKLRLVDQISHAHEEAINDLATHSGILFTASSDTTVALWQSNYE</sequence>
<evidence type="ECO:0000256" key="16">
    <source>
        <dbReference type="PROSITE-ProRule" id="PRU00221"/>
    </source>
</evidence>
<evidence type="ECO:0000256" key="1">
    <source>
        <dbReference type="ARBA" id="ARBA00004245"/>
    </source>
</evidence>
<evidence type="ECO:0000256" key="8">
    <source>
        <dbReference type="ARBA" id="ARBA00022701"/>
    </source>
</evidence>
<feature type="binding site" evidence="17">
    <location>
        <begin position="85"/>
        <end position="92"/>
    </location>
    <ligand>
        <name>ATP</name>
        <dbReference type="ChEBI" id="CHEBI:30616"/>
    </ligand>
</feature>
<reference evidence="22" key="3">
    <citation type="submission" date="2024-02" db="UniProtKB">
        <authorList>
            <consortium name="WormBaseParasite"/>
        </authorList>
    </citation>
    <scope>IDENTIFICATION</scope>
    <source>
        <strain evidence="22">pt0022</strain>
    </source>
</reference>
<comment type="similarity">
    <text evidence="17">Belongs to the TRAFAC class myosin-kinesin ATPase superfamily. Kinesin family.</text>
</comment>
<proteinExistence type="inferred from homology"/>
<keyword evidence="12 18" id="KW-0175">Coiled coil</keyword>
<dbReference type="WBParaSite" id="mrna-Wban_00511">
    <property type="protein sequence ID" value="mrna-Wban_00511"/>
    <property type="gene ID" value="Wban_00511"/>
</dbReference>
<keyword evidence="11 17" id="KW-0067">ATP-binding</keyword>
<dbReference type="InterPro" id="IPR019775">
    <property type="entry name" value="WD40_repeat_CS"/>
</dbReference>
<evidence type="ECO:0000256" key="15">
    <source>
        <dbReference type="ARBA" id="ARBA00023273"/>
    </source>
</evidence>
<feature type="compositionally biased region" description="Basic and acidic residues" evidence="19">
    <location>
        <begin position="1062"/>
        <end position="1087"/>
    </location>
</feature>
<evidence type="ECO:0000256" key="7">
    <source>
        <dbReference type="ARBA" id="ARBA00022574"/>
    </source>
</evidence>
<name>A0AAF5PGY1_WUCBA</name>
<reference evidence="21" key="2">
    <citation type="journal article" date="2016" name="Mol. Ecol.">
        <title>Population genomics of the filarial nematode parasite Wuchereria bancrofti from mosquitoes.</title>
        <authorList>
            <person name="Small S.T."/>
            <person name="Reimer L.J."/>
            <person name="Tisch D.J."/>
            <person name="King C.L."/>
            <person name="Christensen B.M."/>
            <person name="Siba P.M."/>
            <person name="Kazura J.W."/>
            <person name="Serre D."/>
            <person name="Zimmerman P.A."/>
        </authorList>
    </citation>
    <scope>NUCLEOTIDE SEQUENCE</scope>
    <source>
        <strain evidence="21">pt0022</strain>
    </source>
</reference>
<dbReference type="GO" id="GO:0005524">
    <property type="term" value="F:ATP binding"/>
    <property type="evidence" value="ECO:0007669"/>
    <property type="project" value="UniProtKB-UniRule"/>
</dbReference>
<dbReference type="InterPro" id="IPR027640">
    <property type="entry name" value="Kinesin-like_fam"/>
</dbReference>
<protein>
    <recommendedName>
        <fullName evidence="20">Kinesin motor domain-containing protein</fullName>
    </recommendedName>
</protein>
<evidence type="ECO:0000256" key="13">
    <source>
        <dbReference type="ARBA" id="ARBA00023175"/>
    </source>
</evidence>
<dbReference type="InterPro" id="IPR056533">
    <property type="entry name" value="KIF21A/B_hel_1"/>
</dbReference>
<dbReference type="PROSITE" id="PS00678">
    <property type="entry name" value="WD_REPEATS_1"/>
    <property type="match status" value="1"/>
</dbReference>
<evidence type="ECO:0000256" key="17">
    <source>
        <dbReference type="PROSITE-ProRule" id="PRU00283"/>
    </source>
</evidence>
<evidence type="ECO:0000259" key="20">
    <source>
        <dbReference type="PROSITE" id="PS50067"/>
    </source>
</evidence>
<dbReference type="Pfam" id="PF25764">
    <property type="entry name" value="KIF21A_4th"/>
    <property type="match status" value="1"/>
</dbReference>
<dbReference type="SMART" id="SM00320">
    <property type="entry name" value="WD40"/>
    <property type="match status" value="7"/>
</dbReference>
<evidence type="ECO:0000256" key="11">
    <source>
        <dbReference type="ARBA" id="ARBA00022840"/>
    </source>
</evidence>